<dbReference type="AlphaFoldDB" id="A0A1I4S7M3"/>
<sequence length="354" mass="39317">MRLFSCDNCGNTVHFDNGACVACNRRLGYVPDRSRMTALEASENGWFSGALGKEFVFCANADVAACNWLLPSDQAGQLCPACRHNRTIPALTDDTTIDAFRRVVSAERHLFYSLIAWRLPAPDKTEDAEAGLAFDFLADEVGPDGTVKPVMTGHADGVITLAIAEADDAAREERRVSLGEPYRTLLGHFRHEIGHYYWDRLVRDGGRLEAFRALFGDERQDYAEALARNYRDGPPADWQSRFVSSYAACHPWEDFAETFAHYVHMVDALETAHALGLVVSPRVAAPEQLDLSVDFSPYRQRDFSALATAWPPLTVAVNEINRSLGQRDFYPFILSAEVLSKLEFVHALVGARGA</sequence>
<keyword evidence="3" id="KW-1185">Reference proteome</keyword>
<dbReference type="Pfam" id="PF15887">
    <property type="entry name" value="Peptidase_Mx"/>
    <property type="match status" value="1"/>
</dbReference>
<organism evidence="2 3">
    <name type="scientific">Pleomorphomonas diazotrophica</name>
    <dbReference type="NCBI Taxonomy" id="1166257"/>
    <lineage>
        <taxon>Bacteria</taxon>
        <taxon>Pseudomonadati</taxon>
        <taxon>Pseudomonadota</taxon>
        <taxon>Alphaproteobacteria</taxon>
        <taxon>Hyphomicrobiales</taxon>
        <taxon>Pleomorphomonadaceae</taxon>
        <taxon>Pleomorphomonas</taxon>
    </lineage>
</organism>
<dbReference type="InterPro" id="IPR031321">
    <property type="entry name" value="UCP012641"/>
</dbReference>
<gene>
    <name evidence="2" type="ORF">CXZ10_06815</name>
</gene>
<feature type="domain" description="Zinc-ribbon" evidence="1">
    <location>
        <begin position="3"/>
        <end position="92"/>
    </location>
</feature>
<dbReference type="RefSeq" id="WP_101288399.1">
    <property type="nucleotide sequence ID" value="NZ_FOUQ01000003.1"/>
</dbReference>
<dbReference type="Pfam" id="PF10005">
    <property type="entry name" value="Zn_ribbon_DZR_6"/>
    <property type="match status" value="1"/>
</dbReference>
<dbReference type="PIRSF" id="PIRSF012641">
    <property type="entry name" value="UCP012641"/>
    <property type="match status" value="1"/>
</dbReference>
<dbReference type="Proteomes" id="UP000233491">
    <property type="component" value="Unassembled WGS sequence"/>
</dbReference>
<protein>
    <recommendedName>
        <fullName evidence="1">Zinc-ribbon domain-containing protein</fullName>
    </recommendedName>
</protein>
<reference evidence="2 3" key="1">
    <citation type="submission" date="2017-12" db="EMBL/GenBank/DDBJ databases">
        <title>Anaerobic carbon monoxide metabolism by Pleomorphomonas carboxyditropha sp. nov., a new mesophilic hydrogenogenic carboxidotroph.</title>
        <authorList>
            <person name="Esquivel-Elizondo S."/>
            <person name="Krajmalnik-Brown R."/>
        </authorList>
    </citation>
    <scope>NUCLEOTIDE SEQUENCE [LARGE SCALE GENOMIC DNA]</scope>
    <source>
        <strain evidence="2 3">R5-392</strain>
    </source>
</reference>
<name>A0A1I4S7M3_9HYPH</name>
<proteinExistence type="predicted"/>
<dbReference type="OrthoDB" id="256753at2"/>
<evidence type="ECO:0000313" key="2">
    <source>
        <dbReference type="EMBL" id="PKR89887.1"/>
    </source>
</evidence>
<dbReference type="Gene3D" id="3.40.390.70">
    <property type="match status" value="1"/>
</dbReference>
<comment type="caution">
    <text evidence="2">The sequence shown here is derived from an EMBL/GenBank/DDBJ whole genome shotgun (WGS) entry which is preliminary data.</text>
</comment>
<evidence type="ECO:0000259" key="1">
    <source>
        <dbReference type="Pfam" id="PF10005"/>
    </source>
</evidence>
<accession>A0A1I4S7M3</accession>
<dbReference type="InterPro" id="IPR011201">
    <property type="entry name" value="Zinc-ribbon_6_bact"/>
</dbReference>
<evidence type="ECO:0000313" key="3">
    <source>
        <dbReference type="Proteomes" id="UP000233491"/>
    </source>
</evidence>
<dbReference type="EMBL" id="PJNW01000003">
    <property type="protein sequence ID" value="PKR89887.1"/>
    <property type="molecule type" value="Genomic_DNA"/>
</dbReference>